<sequence length="209" mass="23917">MSERNFNIIFSERLRFYLNKYDMTQLELSKRLGVGTTSVYNWCNGIKTPRMDKVDAMCRIFNCTRADLMEDTHRHSSNNTTKIKIYGRVAAGIPIEAIEDVIDEEEIPEEMARTGEFFGLKISGNSMEPDIHNGDTVIVRRQNDAESDEIVIALINGNDGVCKRLKKYADSIALISLNPNYEPMYFNQAEILSKPVKIIGKVVELRRKF</sequence>
<dbReference type="InterPro" id="IPR036286">
    <property type="entry name" value="LexA/Signal_pep-like_sf"/>
</dbReference>
<dbReference type="Gene3D" id="2.10.109.10">
    <property type="entry name" value="Umud Fragment, subunit A"/>
    <property type="match status" value="1"/>
</dbReference>
<dbReference type="PANTHER" id="PTHR33516">
    <property type="entry name" value="LEXA REPRESSOR"/>
    <property type="match status" value="1"/>
</dbReference>
<evidence type="ECO:0000313" key="3">
    <source>
        <dbReference type="Proteomes" id="UP001145109"/>
    </source>
</evidence>
<dbReference type="CDD" id="cd00093">
    <property type="entry name" value="HTH_XRE"/>
    <property type="match status" value="1"/>
</dbReference>
<dbReference type="PROSITE" id="PS50943">
    <property type="entry name" value="HTH_CROC1"/>
    <property type="match status" value="1"/>
</dbReference>
<dbReference type="AlphaFoldDB" id="A0AA37VAM7"/>
<reference evidence="2" key="1">
    <citation type="submission" date="2022-09" db="EMBL/GenBank/DDBJ databases">
        <title>Draft genome sequence of Coprococcus comes strain 31264.</title>
        <authorList>
            <person name="Atsushi H."/>
            <person name="Moriya O."/>
            <person name="Mitsuo S."/>
        </authorList>
    </citation>
    <scope>NUCLEOTIDE SEQUENCE</scope>
    <source>
        <strain evidence="2">JCM 31264</strain>
    </source>
</reference>
<dbReference type="PANTHER" id="PTHR33516:SF2">
    <property type="entry name" value="LEXA REPRESSOR-RELATED"/>
    <property type="match status" value="1"/>
</dbReference>
<protein>
    <recommendedName>
        <fullName evidence="1">HTH cro/C1-type domain-containing protein</fullName>
    </recommendedName>
</protein>
<dbReference type="RefSeq" id="WP_055247253.1">
    <property type="nucleotide sequence ID" value="NZ_BSCI01000007.1"/>
</dbReference>
<name>A0AA37VAM7_9FIRM</name>
<accession>A0AA37VAM7</accession>
<dbReference type="InterPro" id="IPR010982">
    <property type="entry name" value="Lambda_DNA-bd_dom_sf"/>
</dbReference>
<dbReference type="Pfam" id="PF13443">
    <property type="entry name" value="HTH_26"/>
    <property type="match status" value="1"/>
</dbReference>
<reference evidence="2" key="2">
    <citation type="submission" date="2022-11" db="EMBL/GenBank/DDBJ databases">
        <title>Draft genome sequence of Coprococcus comes strain 31264.</title>
        <authorList>
            <person name="Hisatomi A."/>
            <person name="Ohkuma M."/>
            <person name="Sakamoto M."/>
        </authorList>
    </citation>
    <scope>NUCLEOTIDE SEQUENCE</scope>
    <source>
        <strain evidence="2">JCM 31264</strain>
    </source>
</reference>
<dbReference type="EMBL" id="BSCI01000007">
    <property type="protein sequence ID" value="GLG86861.1"/>
    <property type="molecule type" value="Genomic_DNA"/>
</dbReference>
<dbReference type="InterPro" id="IPR050077">
    <property type="entry name" value="LexA_repressor"/>
</dbReference>
<dbReference type="SUPFAM" id="SSF51306">
    <property type="entry name" value="LexA/Signal peptidase"/>
    <property type="match status" value="1"/>
</dbReference>
<evidence type="ECO:0000259" key="1">
    <source>
        <dbReference type="PROSITE" id="PS50943"/>
    </source>
</evidence>
<dbReference type="CDD" id="cd06529">
    <property type="entry name" value="S24_LexA-like"/>
    <property type="match status" value="1"/>
</dbReference>
<dbReference type="Proteomes" id="UP001145109">
    <property type="component" value="Unassembled WGS sequence"/>
</dbReference>
<dbReference type="GO" id="GO:0003677">
    <property type="term" value="F:DNA binding"/>
    <property type="evidence" value="ECO:0007669"/>
    <property type="project" value="InterPro"/>
</dbReference>
<proteinExistence type="predicted"/>
<dbReference type="SUPFAM" id="SSF47413">
    <property type="entry name" value="lambda repressor-like DNA-binding domains"/>
    <property type="match status" value="1"/>
</dbReference>
<organism evidence="2 3">
    <name type="scientific">Coprococcus comes</name>
    <dbReference type="NCBI Taxonomy" id="410072"/>
    <lineage>
        <taxon>Bacteria</taxon>
        <taxon>Bacillati</taxon>
        <taxon>Bacillota</taxon>
        <taxon>Clostridia</taxon>
        <taxon>Lachnospirales</taxon>
        <taxon>Lachnospiraceae</taxon>
        <taxon>Coprococcus</taxon>
    </lineage>
</organism>
<comment type="caution">
    <text evidence="2">The sequence shown here is derived from an EMBL/GenBank/DDBJ whole genome shotgun (WGS) entry which is preliminary data.</text>
</comment>
<dbReference type="InterPro" id="IPR001387">
    <property type="entry name" value="Cro/C1-type_HTH"/>
</dbReference>
<evidence type="ECO:0000313" key="2">
    <source>
        <dbReference type="EMBL" id="GLG86861.1"/>
    </source>
</evidence>
<feature type="domain" description="HTH cro/C1-type" evidence="1">
    <location>
        <begin position="14"/>
        <end position="68"/>
    </location>
</feature>
<dbReference type="Pfam" id="PF00717">
    <property type="entry name" value="Peptidase_S24"/>
    <property type="match status" value="1"/>
</dbReference>
<gene>
    <name evidence="2" type="ORF">comes_14060</name>
</gene>
<dbReference type="Gene3D" id="1.10.260.40">
    <property type="entry name" value="lambda repressor-like DNA-binding domains"/>
    <property type="match status" value="1"/>
</dbReference>
<dbReference type="InterPro" id="IPR015927">
    <property type="entry name" value="Peptidase_S24_S26A/B/C"/>
</dbReference>
<dbReference type="InterPro" id="IPR039418">
    <property type="entry name" value="LexA-like"/>
</dbReference>
<dbReference type="SMART" id="SM00530">
    <property type="entry name" value="HTH_XRE"/>
    <property type="match status" value="1"/>
</dbReference>